<dbReference type="AlphaFoldDB" id="A0A0C3ADE1"/>
<proteinExistence type="predicted"/>
<accession>A0A0C3ADE1</accession>
<evidence type="ECO:0000313" key="1">
    <source>
        <dbReference type="EMBL" id="KIM62957.1"/>
    </source>
</evidence>
<keyword evidence="2" id="KW-1185">Reference proteome</keyword>
<reference evidence="2" key="2">
    <citation type="submission" date="2015-01" db="EMBL/GenBank/DDBJ databases">
        <title>Evolutionary Origins and Diversification of the Mycorrhizal Mutualists.</title>
        <authorList>
            <consortium name="DOE Joint Genome Institute"/>
            <consortium name="Mycorrhizal Genomics Consortium"/>
            <person name="Kohler A."/>
            <person name="Kuo A."/>
            <person name="Nagy L.G."/>
            <person name="Floudas D."/>
            <person name="Copeland A."/>
            <person name="Barry K.W."/>
            <person name="Cichocki N."/>
            <person name="Veneault-Fourrey C."/>
            <person name="LaButti K."/>
            <person name="Lindquist E.A."/>
            <person name="Lipzen A."/>
            <person name="Lundell T."/>
            <person name="Morin E."/>
            <person name="Murat C."/>
            <person name="Riley R."/>
            <person name="Ohm R."/>
            <person name="Sun H."/>
            <person name="Tunlid A."/>
            <person name="Henrissat B."/>
            <person name="Grigoriev I.V."/>
            <person name="Hibbett D.S."/>
            <person name="Martin F."/>
        </authorList>
    </citation>
    <scope>NUCLEOTIDE SEQUENCE [LARGE SCALE GENOMIC DNA]</scope>
    <source>
        <strain evidence="2">Foug A</strain>
    </source>
</reference>
<organism evidence="1 2">
    <name type="scientific">Scleroderma citrinum Foug A</name>
    <dbReference type="NCBI Taxonomy" id="1036808"/>
    <lineage>
        <taxon>Eukaryota</taxon>
        <taxon>Fungi</taxon>
        <taxon>Dikarya</taxon>
        <taxon>Basidiomycota</taxon>
        <taxon>Agaricomycotina</taxon>
        <taxon>Agaricomycetes</taxon>
        <taxon>Agaricomycetidae</taxon>
        <taxon>Boletales</taxon>
        <taxon>Sclerodermatineae</taxon>
        <taxon>Sclerodermataceae</taxon>
        <taxon>Scleroderma</taxon>
    </lineage>
</organism>
<reference evidence="1 2" key="1">
    <citation type="submission" date="2014-04" db="EMBL/GenBank/DDBJ databases">
        <authorList>
            <consortium name="DOE Joint Genome Institute"/>
            <person name="Kuo A."/>
            <person name="Kohler A."/>
            <person name="Nagy L.G."/>
            <person name="Floudas D."/>
            <person name="Copeland A."/>
            <person name="Barry K.W."/>
            <person name="Cichocki N."/>
            <person name="Veneault-Fourrey C."/>
            <person name="LaButti K."/>
            <person name="Lindquist E.A."/>
            <person name="Lipzen A."/>
            <person name="Lundell T."/>
            <person name="Morin E."/>
            <person name="Murat C."/>
            <person name="Sun H."/>
            <person name="Tunlid A."/>
            <person name="Henrissat B."/>
            <person name="Grigoriev I.V."/>
            <person name="Hibbett D.S."/>
            <person name="Martin F."/>
            <person name="Nordberg H.P."/>
            <person name="Cantor M.N."/>
            <person name="Hua S.X."/>
        </authorList>
    </citation>
    <scope>NUCLEOTIDE SEQUENCE [LARGE SCALE GENOMIC DNA]</scope>
    <source>
        <strain evidence="1 2">Foug A</strain>
    </source>
</reference>
<protein>
    <submittedName>
        <fullName evidence="1">Uncharacterized protein</fullName>
    </submittedName>
</protein>
<evidence type="ECO:0000313" key="2">
    <source>
        <dbReference type="Proteomes" id="UP000053989"/>
    </source>
</evidence>
<dbReference type="InParanoid" id="A0A0C3ADE1"/>
<dbReference type="EMBL" id="KN822038">
    <property type="protein sequence ID" value="KIM62957.1"/>
    <property type="molecule type" value="Genomic_DNA"/>
</dbReference>
<sequence>MALFYYSCIFYPASTFYYVRASCHLTSTPGGYNYESADKNKWAYLGMVVALSLPPAHVRC</sequence>
<gene>
    <name evidence="1" type="ORF">SCLCIDRAFT_1214500</name>
</gene>
<dbReference type="Proteomes" id="UP000053989">
    <property type="component" value="Unassembled WGS sequence"/>
</dbReference>
<dbReference type="HOGENOM" id="CLU_2943143_0_0_1"/>
<name>A0A0C3ADE1_9AGAM</name>